<gene>
    <name evidence="1" type="ORF">CQR45_0999</name>
</gene>
<name>A0A2N3QTK8_9BIFI</name>
<evidence type="ECO:0000313" key="1">
    <source>
        <dbReference type="EMBL" id="PKU95355.1"/>
    </source>
</evidence>
<protein>
    <submittedName>
        <fullName evidence="1">Uncharacterized protein</fullName>
    </submittedName>
</protein>
<evidence type="ECO:0000313" key="2">
    <source>
        <dbReference type="Proteomes" id="UP000233722"/>
    </source>
</evidence>
<reference evidence="1 2" key="1">
    <citation type="submission" date="2017-10" db="EMBL/GenBank/DDBJ databases">
        <title>Bifidobacterium genomics.</title>
        <authorList>
            <person name="Lugli G.A."/>
            <person name="Milani C."/>
            <person name="Mancabelli L."/>
        </authorList>
    </citation>
    <scope>NUCLEOTIDE SEQUENCE [LARGE SCALE GENOMIC DNA]</scope>
    <source>
        <strain evidence="1 2">1747B</strain>
    </source>
</reference>
<dbReference type="EMBL" id="PCHA01000018">
    <property type="protein sequence ID" value="PKU95355.1"/>
    <property type="molecule type" value="Genomic_DNA"/>
</dbReference>
<accession>A0A2N3QTK8</accession>
<dbReference type="Proteomes" id="UP000233722">
    <property type="component" value="Unassembled WGS sequence"/>
</dbReference>
<organism evidence="1 2">
    <name type="scientific">Bifidobacterium pseudolongum subsp. globosum</name>
    <dbReference type="NCBI Taxonomy" id="1690"/>
    <lineage>
        <taxon>Bacteria</taxon>
        <taxon>Bacillati</taxon>
        <taxon>Actinomycetota</taxon>
        <taxon>Actinomycetes</taxon>
        <taxon>Bifidobacteriales</taxon>
        <taxon>Bifidobacteriaceae</taxon>
        <taxon>Bifidobacterium</taxon>
    </lineage>
</organism>
<comment type="caution">
    <text evidence="1">The sequence shown here is derived from an EMBL/GenBank/DDBJ whole genome shotgun (WGS) entry which is preliminary data.</text>
</comment>
<proteinExistence type="predicted"/>
<dbReference type="AlphaFoldDB" id="A0A2N3QTK8"/>
<sequence>MTVNANRGYVGWSMSVRAEQAYESGEMPKSKWTKQAMLAAIHDWLDEHHIQLTDKQARNLSKLPRMVMFENLFCASSWHHTSKQFNKTDFYSVDADALRALIDEDATFEADWILLVRGERQLRHFTTRAERDAWYTEHSCQSDNCQRDGFARKAVHVK</sequence>